<dbReference type="SUPFAM" id="SSF55874">
    <property type="entry name" value="ATPase domain of HSP90 chaperone/DNA topoisomerase II/histidine kinase"/>
    <property type="match status" value="1"/>
</dbReference>
<dbReference type="PANTHER" id="PTHR43047:SF72">
    <property type="entry name" value="OSMOSENSING HISTIDINE PROTEIN KINASE SLN1"/>
    <property type="match status" value="1"/>
</dbReference>
<keyword evidence="5" id="KW-0597">Phosphoprotein</keyword>
<dbReference type="InterPro" id="IPR036641">
    <property type="entry name" value="HPT_dom_sf"/>
</dbReference>
<dbReference type="AlphaFoldDB" id="A0A6M0QVJ2"/>
<dbReference type="InterPro" id="IPR005467">
    <property type="entry name" value="His_kinase_dom"/>
</dbReference>
<dbReference type="InterPro" id="IPR011006">
    <property type="entry name" value="CheY-like_superfamily"/>
</dbReference>
<evidence type="ECO:0000256" key="5">
    <source>
        <dbReference type="PROSITE-ProRule" id="PRU00169"/>
    </source>
</evidence>
<reference evidence="8 9" key="1">
    <citation type="submission" date="2020-02" db="EMBL/GenBank/DDBJ databases">
        <authorList>
            <person name="Chen W.-M."/>
        </authorList>
    </citation>
    <scope>NUCLEOTIDE SEQUENCE [LARGE SCALE GENOMIC DNA]</scope>
    <source>
        <strain evidence="8 9">KMS-5</strain>
    </source>
</reference>
<comment type="catalytic activity">
    <reaction evidence="1">
        <text>ATP + protein L-histidine = ADP + protein N-phospho-L-histidine.</text>
        <dbReference type="EC" id="2.7.13.3"/>
    </reaction>
</comment>
<dbReference type="SUPFAM" id="SSF52172">
    <property type="entry name" value="CheY-like"/>
    <property type="match status" value="1"/>
</dbReference>
<feature type="domain" description="Histidine kinase" evidence="6">
    <location>
        <begin position="21"/>
        <end position="235"/>
    </location>
</feature>
<dbReference type="Gene3D" id="3.40.50.2300">
    <property type="match status" value="1"/>
</dbReference>
<evidence type="ECO:0000259" key="6">
    <source>
        <dbReference type="PROSITE" id="PS50109"/>
    </source>
</evidence>
<accession>A0A6M0QVJ2</accession>
<dbReference type="SUPFAM" id="SSF47226">
    <property type="entry name" value="Histidine-containing phosphotransfer domain, HPT domain"/>
    <property type="match status" value="1"/>
</dbReference>
<gene>
    <name evidence="8" type="ORF">G4Z14_12005</name>
</gene>
<dbReference type="InterPro" id="IPR036890">
    <property type="entry name" value="HATPase_C_sf"/>
</dbReference>
<feature type="domain" description="Response regulatory" evidence="7">
    <location>
        <begin position="263"/>
        <end position="381"/>
    </location>
</feature>
<dbReference type="GO" id="GO:0009927">
    <property type="term" value="F:histidine phosphotransfer kinase activity"/>
    <property type="evidence" value="ECO:0007669"/>
    <property type="project" value="TreeGrafter"/>
</dbReference>
<dbReference type="PANTHER" id="PTHR43047">
    <property type="entry name" value="TWO-COMPONENT HISTIDINE PROTEIN KINASE"/>
    <property type="match status" value="1"/>
</dbReference>
<evidence type="ECO:0000313" key="8">
    <source>
        <dbReference type="EMBL" id="NEY91021.1"/>
    </source>
</evidence>
<protein>
    <recommendedName>
        <fullName evidence="2">histidine kinase</fullName>
        <ecNumber evidence="2">2.7.13.3</ecNumber>
    </recommendedName>
</protein>
<dbReference type="InterPro" id="IPR001789">
    <property type="entry name" value="Sig_transdc_resp-reg_receiver"/>
</dbReference>
<dbReference type="InterPro" id="IPR003594">
    <property type="entry name" value="HATPase_dom"/>
</dbReference>
<sequence>MIGGKARSAPAPDDDGLTLALLGHDLRAALSEMRVGLHFLNGLGLPDQVREPVERCRAVGEHLSRLIDQSIMACLGEAPPGMTSPARVETEGFLESLRQRWTSLAAETGHRFVLVAAGDLPESFFIDRTALERALKNLVGNALTHAPPGQVTLTFKISGGDLLLIAVEDDGPGFPSAHLGAIERDFTLPPEARRPGGGLGLQSVRHLITAMGGRCSARNKLTGGAEVRICLPLATAPAARHDDLRLAVQAPLLALPPDLSGTRLLLADDSGSTRDLVGALAQSIGATIDSVDNGRAAIDRLRRAPLPDVLILDDEMPGATGVEVLTWLRAQCGGLGVLPVLALTSHISAHEIARLTRAGATEILSKPVLCPLELGRALRRAQRQDAAATPAGCPVRHDEWQALERLVQLAGPDAAPDLLQRLQEDLSAAGRGLSVAATGDDLPAIRAHSHVVIALAGTAGCTALHEKAVALNGMAHDRQPMDRIAAVALGLEADIVGLVDRVGRLARQLTGAAGTDSP</sequence>
<dbReference type="SMART" id="SM00448">
    <property type="entry name" value="REC"/>
    <property type="match status" value="1"/>
</dbReference>
<evidence type="ECO:0000256" key="1">
    <source>
        <dbReference type="ARBA" id="ARBA00000085"/>
    </source>
</evidence>
<comment type="caution">
    <text evidence="8">The sequence shown here is derived from an EMBL/GenBank/DDBJ whole genome shotgun (WGS) entry which is preliminary data.</text>
</comment>
<evidence type="ECO:0000256" key="3">
    <source>
        <dbReference type="ARBA" id="ARBA00022679"/>
    </source>
</evidence>
<dbReference type="Pfam" id="PF02518">
    <property type="entry name" value="HATPase_c"/>
    <property type="match status" value="1"/>
</dbReference>
<dbReference type="GO" id="GO:0000155">
    <property type="term" value="F:phosphorelay sensor kinase activity"/>
    <property type="evidence" value="ECO:0007669"/>
    <property type="project" value="TreeGrafter"/>
</dbReference>
<dbReference type="GO" id="GO:0005886">
    <property type="term" value="C:plasma membrane"/>
    <property type="evidence" value="ECO:0007669"/>
    <property type="project" value="TreeGrafter"/>
</dbReference>
<keyword evidence="3" id="KW-0808">Transferase</keyword>
<dbReference type="PROSITE" id="PS50110">
    <property type="entry name" value="RESPONSE_REGULATORY"/>
    <property type="match status" value="1"/>
</dbReference>
<evidence type="ECO:0000313" key="9">
    <source>
        <dbReference type="Proteomes" id="UP000477782"/>
    </source>
</evidence>
<dbReference type="EC" id="2.7.13.3" evidence="2"/>
<proteinExistence type="predicted"/>
<dbReference type="RefSeq" id="WP_164626024.1">
    <property type="nucleotide sequence ID" value="NZ_JAAIVJ010000006.1"/>
</dbReference>
<dbReference type="Gene3D" id="3.30.565.10">
    <property type="entry name" value="Histidine kinase-like ATPase, C-terminal domain"/>
    <property type="match status" value="1"/>
</dbReference>
<name>A0A6M0QVJ2_9RHOB</name>
<feature type="modified residue" description="4-aspartylphosphate" evidence="5">
    <location>
        <position position="313"/>
    </location>
</feature>
<dbReference type="Pfam" id="PF00072">
    <property type="entry name" value="Response_reg"/>
    <property type="match status" value="1"/>
</dbReference>
<keyword evidence="9" id="KW-1185">Reference proteome</keyword>
<dbReference type="CDD" id="cd00156">
    <property type="entry name" value="REC"/>
    <property type="match status" value="1"/>
</dbReference>
<organism evidence="8 9">
    <name type="scientific">Tabrizicola oligotrophica</name>
    <dbReference type="NCBI Taxonomy" id="2710650"/>
    <lineage>
        <taxon>Bacteria</taxon>
        <taxon>Pseudomonadati</taxon>
        <taxon>Pseudomonadota</taxon>
        <taxon>Alphaproteobacteria</taxon>
        <taxon>Rhodobacterales</taxon>
        <taxon>Paracoccaceae</taxon>
        <taxon>Tabrizicola</taxon>
    </lineage>
</organism>
<dbReference type="PRINTS" id="PR00344">
    <property type="entry name" value="BCTRLSENSOR"/>
</dbReference>
<evidence type="ECO:0000256" key="4">
    <source>
        <dbReference type="ARBA" id="ARBA00022777"/>
    </source>
</evidence>
<keyword evidence="4 8" id="KW-0418">Kinase</keyword>
<dbReference type="SMART" id="SM00387">
    <property type="entry name" value="HATPase_c"/>
    <property type="match status" value="1"/>
</dbReference>
<evidence type="ECO:0000259" key="7">
    <source>
        <dbReference type="PROSITE" id="PS50110"/>
    </source>
</evidence>
<evidence type="ECO:0000256" key="2">
    <source>
        <dbReference type="ARBA" id="ARBA00012438"/>
    </source>
</evidence>
<dbReference type="Proteomes" id="UP000477782">
    <property type="component" value="Unassembled WGS sequence"/>
</dbReference>
<dbReference type="EMBL" id="JAAIVJ010000006">
    <property type="protein sequence ID" value="NEY91021.1"/>
    <property type="molecule type" value="Genomic_DNA"/>
</dbReference>
<dbReference type="InterPro" id="IPR004358">
    <property type="entry name" value="Sig_transdc_His_kin-like_C"/>
</dbReference>
<dbReference type="PROSITE" id="PS50109">
    <property type="entry name" value="HIS_KIN"/>
    <property type="match status" value="1"/>
</dbReference>